<evidence type="ECO:0000256" key="4">
    <source>
        <dbReference type="ARBA" id="ARBA00022679"/>
    </source>
</evidence>
<feature type="transmembrane region" description="Helical" evidence="8">
    <location>
        <begin position="7"/>
        <end position="32"/>
    </location>
</feature>
<dbReference type="RefSeq" id="WP_069124622.1">
    <property type="nucleotide sequence ID" value="NZ_MARB01000010.1"/>
</dbReference>
<evidence type="ECO:0000256" key="2">
    <source>
        <dbReference type="ARBA" id="ARBA00006464"/>
    </source>
</evidence>
<evidence type="ECO:0000256" key="1">
    <source>
        <dbReference type="ARBA" id="ARBA00004236"/>
    </source>
</evidence>
<dbReference type="EC" id="2.7.8.40" evidence="10"/>
<dbReference type="PANTHER" id="PTHR30576:SF4">
    <property type="entry name" value="UNDECAPRENYL-PHOSPHATE GALACTOSE PHOSPHOTRANSFERASE"/>
    <property type="match status" value="1"/>
</dbReference>
<evidence type="ECO:0000256" key="7">
    <source>
        <dbReference type="ARBA" id="ARBA00023136"/>
    </source>
</evidence>
<dbReference type="PANTHER" id="PTHR30576">
    <property type="entry name" value="COLANIC BIOSYNTHESIS UDP-GLUCOSE LIPID CARRIER TRANSFERASE"/>
    <property type="match status" value="1"/>
</dbReference>
<keyword evidence="3" id="KW-1003">Cell membrane</keyword>
<keyword evidence="6 8" id="KW-1133">Transmembrane helix</keyword>
<protein>
    <submittedName>
        <fullName evidence="10">UDP-N-acetylgalactosamine-undecaprenyl-phosphate N-acetylgalactosaminephosphotransferase</fullName>
        <ecNumber evidence="10">2.7.8.40</ecNumber>
    </submittedName>
</protein>
<feature type="domain" description="Bacterial sugar transferase" evidence="9">
    <location>
        <begin position="4"/>
        <end position="163"/>
    </location>
</feature>
<comment type="caution">
    <text evidence="10">The sequence shown here is derived from an EMBL/GenBank/DDBJ whole genome shotgun (WGS) entry which is preliminary data.</text>
</comment>
<dbReference type="Pfam" id="PF02397">
    <property type="entry name" value="Bac_transf"/>
    <property type="match status" value="1"/>
</dbReference>
<keyword evidence="4 10" id="KW-0808">Transferase</keyword>
<dbReference type="GO" id="GO:0005886">
    <property type="term" value="C:plasma membrane"/>
    <property type="evidence" value="ECO:0007669"/>
    <property type="project" value="UniProtKB-SubCell"/>
</dbReference>
<evidence type="ECO:0000313" key="11">
    <source>
        <dbReference type="Proteomes" id="UP000094769"/>
    </source>
</evidence>
<keyword evidence="5 8" id="KW-0812">Transmembrane</keyword>
<evidence type="ECO:0000313" key="10">
    <source>
        <dbReference type="EMBL" id="ODJ87596.1"/>
    </source>
</evidence>
<evidence type="ECO:0000256" key="8">
    <source>
        <dbReference type="SAM" id="Phobius"/>
    </source>
</evidence>
<proteinExistence type="inferred from homology"/>
<evidence type="ECO:0000256" key="3">
    <source>
        <dbReference type="ARBA" id="ARBA00022475"/>
    </source>
</evidence>
<reference evidence="10 11" key="1">
    <citation type="submission" date="2016-06" db="EMBL/GenBank/DDBJ databases">
        <title>Genome sequence of endosymbiont of Candidatus Endolucinida thiodiazotropha.</title>
        <authorList>
            <person name="Poehlein A."/>
            <person name="Koenig S."/>
            <person name="Heiden S.E."/>
            <person name="Thuermer A."/>
            <person name="Voget S."/>
            <person name="Daniel R."/>
            <person name="Markert S."/>
            <person name="Gros O."/>
            <person name="Schweder T."/>
        </authorList>
    </citation>
    <scope>NUCLEOTIDE SEQUENCE [LARGE SCALE GENOMIC DNA]</scope>
    <source>
        <strain evidence="10 11">COS</strain>
    </source>
</reference>
<dbReference type="GO" id="GO:0016780">
    <property type="term" value="F:phosphotransferase activity, for other substituted phosphate groups"/>
    <property type="evidence" value="ECO:0007669"/>
    <property type="project" value="TreeGrafter"/>
</dbReference>
<comment type="subcellular location">
    <subcellularLocation>
        <location evidence="1">Cell membrane</location>
    </subcellularLocation>
</comment>
<keyword evidence="7 8" id="KW-0472">Membrane</keyword>
<evidence type="ECO:0000256" key="6">
    <source>
        <dbReference type="ARBA" id="ARBA00022989"/>
    </source>
</evidence>
<dbReference type="Proteomes" id="UP000094769">
    <property type="component" value="Unassembled WGS sequence"/>
</dbReference>
<gene>
    <name evidence="10" type="primary">wecA_3</name>
    <name evidence="10" type="ORF">CODIS_20110</name>
</gene>
<evidence type="ECO:0000256" key="5">
    <source>
        <dbReference type="ARBA" id="ARBA00022692"/>
    </source>
</evidence>
<accession>A0A7Z1AF67</accession>
<sequence>MSGKRAFDLVFAAMGLALFAPLLLIILVLILLEDGAPVVFAQQRIGRHFRPFTLYKLRSMRNGKVTRVGGWLRKTGLDEILQFINVLKGSMSLVGPRPLTREDARRLNLYDENLPRFRLRPGITGMAQLYAGQGFRVTQFLERNYIERQSLCLDLLLVLCSLLVNLFGKQRFLVWLRRERNRRVRIR</sequence>
<keyword evidence="11" id="KW-1185">Reference proteome</keyword>
<organism evidence="10 11">
    <name type="scientific">Candidatus Thiodiazotropha endolucinida</name>
    <dbReference type="NCBI Taxonomy" id="1655433"/>
    <lineage>
        <taxon>Bacteria</taxon>
        <taxon>Pseudomonadati</taxon>
        <taxon>Pseudomonadota</taxon>
        <taxon>Gammaproteobacteria</taxon>
        <taxon>Chromatiales</taxon>
        <taxon>Sedimenticolaceae</taxon>
        <taxon>Candidatus Thiodiazotropha</taxon>
    </lineage>
</organism>
<dbReference type="InterPro" id="IPR003362">
    <property type="entry name" value="Bact_transf"/>
</dbReference>
<name>A0A7Z1AF67_9GAMM</name>
<comment type="similarity">
    <text evidence="2">Belongs to the bacterial sugar transferase family.</text>
</comment>
<dbReference type="EMBL" id="MARB01000010">
    <property type="protein sequence ID" value="ODJ87596.1"/>
    <property type="molecule type" value="Genomic_DNA"/>
</dbReference>
<dbReference type="AlphaFoldDB" id="A0A7Z1AF67"/>
<evidence type="ECO:0000259" key="9">
    <source>
        <dbReference type="Pfam" id="PF02397"/>
    </source>
</evidence>